<gene>
    <name evidence="3" type="ORF">FCC1311_023292</name>
</gene>
<evidence type="ECO:0000256" key="1">
    <source>
        <dbReference type="SAM" id="MobiDB-lite"/>
    </source>
</evidence>
<organism evidence="3 4">
    <name type="scientific">Hondaea fermentalgiana</name>
    <dbReference type="NCBI Taxonomy" id="2315210"/>
    <lineage>
        <taxon>Eukaryota</taxon>
        <taxon>Sar</taxon>
        <taxon>Stramenopiles</taxon>
        <taxon>Bigyra</taxon>
        <taxon>Labyrinthulomycetes</taxon>
        <taxon>Thraustochytrida</taxon>
        <taxon>Thraustochytriidae</taxon>
        <taxon>Hondaea</taxon>
    </lineage>
</organism>
<dbReference type="EMBL" id="BEYU01000019">
    <property type="protein sequence ID" value="GBG26109.1"/>
    <property type="molecule type" value="Genomic_DNA"/>
</dbReference>
<sequence>MSGGRPDAPGFAYPANGALQGGGFEDILQNVLYVSPGQAGKRVALEFSEGTLSAIEAGASARITSVEPDSISVLADVRCGPLRITPATDDTAMYSPQPDSISSNATEVNMEGFCIFSHSDLLASPVVAYTGSFDYDASSDTVTLFENTSLLYTSPGADYTGFVNNSTGTPENWNTTMWGSAPVFSQIAWFAFNCRDPEWYTQPWYALVFYDFPRILNDHVFVYPKSASYGTYLTSLLLTAPDEPAASEAYSRDTRHSRLMQMSAVSGHSSLEVQGLSSREKRKEALRLRQEIIELDKRLEKTLTPSSLPKRAFLIFLLVLALVEVPIGITLSLAFYNVLQEFQDGADHAENIFQTATALGEANLDIVENFESSCGSILSSTESDLVETELQELNEYLSLVNTINILPANLNFLGGLREGVYIVWQALNAFLCIMVLSSIWSGVLTYCRFTWGEEKVVCQQPSFCLGRCLRPLVIFVSCLSWVAIGLFVVLLSVLADACFRPSFVQVNTTVANYLSSAAAQDQGHIYNYQRVFTQELTDLNRTVTSVSEFNVGAYLSNCYTTSLVFNPYTFTVIQANRAHLELVQSLQASNGSSLGCDAEMYTTSGFYSDLIATTQCSGLGTDFGASIANLCIHDGMWQLFSFLVSLILFNIVALVVYSNSRELTPNLYRMHAGKELQTHIQQLQSLLRDLLQDQGAGVSEPRLFSHSNLTSIGPSVTGSSGATREREGVPSDIDVA</sequence>
<reference evidence="3 4" key="1">
    <citation type="submission" date="2017-12" db="EMBL/GenBank/DDBJ databases">
        <title>Sequencing, de novo assembly and annotation of complete genome of a new Thraustochytrid species, strain FCC1311.</title>
        <authorList>
            <person name="Sedici K."/>
            <person name="Godart F."/>
            <person name="Aiese Cigliano R."/>
            <person name="Sanseverino W."/>
            <person name="Barakat M."/>
            <person name="Ortet P."/>
            <person name="Marechal E."/>
            <person name="Cagnac O."/>
            <person name="Amato A."/>
        </authorList>
    </citation>
    <scope>NUCLEOTIDE SEQUENCE [LARGE SCALE GENOMIC DNA]</scope>
</reference>
<comment type="caution">
    <text evidence="3">The sequence shown here is derived from an EMBL/GenBank/DDBJ whole genome shotgun (WGS) entry which is preliminary data.</text>
</comment>
<proteinExistence type="predicted"/>
<dbReference type="Proteomes" id="UP000241890">
    <property type="component" value="Unassembled WGS sequence"/>
</dbReference>
<feature type="transmembrane region" description="Helical" evidence="2">
    <location>
        <begin position="636"/>
        <end position="657"/>
    </location>
</feature>
<name>A0A2R5G715_9STRA</name>
<keyword evidence="2" id="KW-0472">Membrane</keyword>
<evidence type="ECO:0000313" key="4">
    <source>
        <dbReference type="Proteomes" id="UP000241890"/>
    </source>
</evidence>
<keyword evidence="4" id="KW-1185">Reference proteome</keyword>
<feature type="region of interest" description="Disordered" evidence="1">
    <location>
        <begin position="705"/>
        <end position="736"/>
    </location>
</feature>
<feature type="transmembrane region" description="Helical" evidence="2">
    <location>
        <begin position="472"/>
        <end position="495"/>
    </location>
</feature>
<accession>A0A2R5G715</accession>
<protein>
    <submittedName>
        <fullName evidence="3">Uncharacterized protein</fullName>
    </submittedName>
</protein>
<keyword evidence="2" id="KW-0812">Transmembrane</keyword>
<feature type="transmembrane region" description="Helical" evidence="2">
    <location>
        <begin position="422"/>
        <end position="451"/>
    </location>
</feature>
<dbReference type="AlphaFoldDB" id="A0A2R5G715"/>
<feature type="compositionally biased region" description="Polar residues" evidence="1">
    <location>
        <begin position="705"/>
        <end position="722"/>
    </location>
</feature>
<evidence type="ECO:0000313" key="3">
    <source>
        <dbReference type="EMBL" id="GBG26109.1"/>
    </source>
</evidence>
<dbReference type="InParanoid" id="A0A2R5G715"/>
<evidence type="ECO:0000256" key="2">
    <source>
        <dbReference type="SAM" id="Phobius"/>
    </source>
</evidence>
<keyword evidence="2" id="KW-1133">Transmembrane helix</keyword>
<feature type="transmembrane region" description="Helical" evidence="2">
    <location>
        <begin position="313"/>
        <end position="336"/>
    </location>
</feature>